<organism evidence="2 3">
    <name type="scientific">Flavobacterium columnare</name>
    <dbReference type="NCBI Taxonomy" id="996"/>
    <lineage>
        <taxon>Bacteria</taxon>
        <taxon>Pseudomonadati</taxon>
        <taxon>Bacteroidota</taxon>
        <taxon>Flavobacteriia</taxon>
        <taxon>Flavobacteriales</taxon>
        <taxon>Flavobacteriaceae</taxon>
        <taxon>Flavobacterium</taxon>
    </lineage>
</organism>
<name>A0A246GAU0_9FLAO</name>
<keyword evidence="2" id="KW-0378">Hydrolase</keyword>
<keyword evidence="1" id="KW-1133">Transmembrane helix</keyword>
<reference evidence="2 3" key="1">
    <citation type="journal article" date="2017" name="Infect. Genet. Evol.">
        <title>Comparative genome analysis of fish pathogen Flavobacterium columnare reveals extensive sequence diversity within the species.</title>
        <authorList>
            <person name="Kayansamruaj P."/>
            <person name="Dong H.T."/>
            <person name="Hirono I."/>
            <person name="Kondo H."/>
            <person name="Senapin S."/>
            <person name="Rodkhum C."/>
        </authorList>
    </citation>
    <scope>NUCLEOTIDE SEQUENCE [LARGE SCALE GENOMIC DNA]</scope>
    <source>
        <strain evidence="2 3">1214</strain>
    </source>
</reference>
<dbReference type="OrthoDB" id="9774262at2"/>
<protein>
    <submittedName>
        <fullName evidence="2">Glycosyl hydrolase family 5</fullName>
    </submittedName>
</protein>
<proteinExistence type="predicted"/>
<dbReference type="PANTHER" id="PTHR31451:SF39">
    <property type="entry name" value="MANNAN ENDO-1,4-BETA-MANNOSIDASE 1"/>
    <property type="match status" value="1"/>
</dbReference>
<dbReference type="GO" id="GO:0016985">
    <property type="term" value="F:mannan endo-1,4-beta-mannosidase activity"/>
    <property type="evidence" value="ECO:0007669"/>
    <property type="project" value="TreeGrafter"/>
</dbReference>
<dbReference type="PANTHER" id="PTHR31451">
    <property type="match status" value="1"/>
</dbReference>
<sequence length="516" mass="61137">MPIINNKNSYRFILISSFILLNLLILYGLSSIIAFMNSGADRTTMLHLDKEPINTYLPKVTWEKNENEGREIEPQTVKKIEKHYLFSWYVRNNALNKNRKEGLADYFTQNSYNQLIKVVSENRSQKITVDNTTLKHNLKLEFYSEDGQQVVITDKNVVEFQNVYQNDKFIASVKDTSLYKVILLLEDGYWRVRHLLKMKKEPENKILKENGIFTIQNKKIYKSGIPFKIKGINYYPKDSPWDMYGKKYDSIAIKKDFKIIKNANLNTIRIFVPYEDFGKAEIKKDRLDRLKQIIKIAKSNNLFVIVTLFDFYTDYSVESWTLTHRHAEKIIMECIEFENILAWDIKNEPNLDFENRKKQNVIPWLENMIDLIKELDTKHLVTIGYSNRESAEILKNKVDFISFHYYDNPSNFLKTYHGLVKAVNKPVILEEFGLSSNKNFWNWFGNSKENQAKYHKEMQEYFKGNDISFISWTLYDFSTVPDFIFGNKFWIENKQKNFGFIDKSGKKKPSFLFLSH</sequence>
<keyword evidence="1" id="KW-0812">Transmembrane</keyword>
<dbReference type="InterPro" id="IPR017853">
    <property type="entry name" value="GH"/>
</dbReference>
<evidence type="ECO:0000313" key="3">
    <source>
        <dbReference type="Proteomes" id="UP000198034"/>
    </source>
</evidence>
<dbReference type="Gene3D" id="3.20.20.80">
    <property type="entry name" value="Glycosidases"/>
    <property type="match status" value="1"/>
</dbReference>
<accession>A0A246GAU0</accession>
<dbReference type="GO" id="GO:0005576">
    <property type="term" value="C:extracellular region"/>
    <property type="evidence" value="ECO:0007669"/>
    <property type="project" value="UniProtKB-SubCell"/>
</dbReference>
<dbReference type="EMBL" id="MTCY01000018">
    <property type="protein sequence ID" value="OWP77306.1"/>
    <property type="molecule type" value="Genomic_DNA"/>
</dbReference>
<comment type="caution">
    <text evidence="2">The sequence shown here is derived from an EMBL/GenBank/DDBJ whole genome shotgun (WGS) entry which is preliminary data.</text>
</comment>
<feature type="transmembrane region" description="Helical" evidence="1">
    <location>
        <begin position="12"/>
        <end position="36"/>
    </location>
</feature>
<evidence type="ECO:0000313" key="2">
    <source>
        <dbReference type="EMBL" id="OWP77306.1"/>
    </source>
</evidence>
<dbReference type="AlphaFoldDB" id="A0A246GAU0"/>
<dbReference type="SUPFAM" id="SSF51445">
    <property type="entry name" value="(Trans)glycosidases"/>
    <property type="match status" value="1"/>
</dbReference>
<gene>
    <name evidence="2" type="ORF">BWK62_07765</name>
</gene>
<dbReference type="InterPro" id="IPR045053">
    <property type="entry name" value="MAN-like"/>
</dbReference>
<keyword evidence="1" id="KW-0472">Membrane</keyword>
<evidence type="ECO:0000256" key="1">
    <source>
        <dbReference type="SAM" id="Phobius"/>
    </source>
</evidence>
<dbReference type="Proteomes" id="UP000198034">
    <property type="component" value="Unassembled WGS sequence"/>
</dbReference>